<evidence type="ECO:0000256" key="1">
    <source>
        <dbReference type="SAM" id="Phobius"/>
    </source>
</evidence>
<reference evidence="3" key="1">
    <citation type="submission" date="2016-06" db="EMBL/GenBank/DDBJ databases">
        <authorList>
            <person name="Varghese N."/>
        </authorList>
    </citation>
    <scope>NUCLEOTIDE SEQUENCE [LARGE SCALE GENOMIC DNA]</scope>
    <source>
        <strain evidence="3">DSM 43171</strain>
    </source>
</reference>
<accession>A0A1C5I6Q5</accession>
<dbReference type="Pfam" id="PF10011">
    <property type="entry name" value="DUF2254"/>
    <property type="match status" value="1"/>
</dbReference>
<evidence type="ECO:0000313" key="3">
    <source>
        <dbReference type="Proteomes" id="UP000199408"/>
    </source>
</evidence>
<gene>
    <name evidence="2" type="ORF">GA0070560_108153</name>
</gene>
<feature type="transmembrane region" description="Helical" evidence="1">
    <location>
        <begin position="20"/>
        <end position="41"/>
    </location>
</feature>
<dbReference type="Proteomes" id="UP000199408">
    <property type="component" value="Unassembled WGS sequence"/>
</dbReference>
<feature type="transmembrane region" description="Helical" evidence="1">
    <location>
        <begin position="104"/>
        <end position="125"/>
    </location>
</feature>
<keyword evidence="1" id="KW-1133">Transmembrane helix</keyword>
<dbReference type="AlphaFoldDB" id="A0A1C5I6Q5"/>
<proteinExistence type="predicted"/>
<feature type="transmembrane region" description="Helical" evidence="1">
    <location>
        <begin position="137"/>
        <end position="157"/>
    </location>
</feature>
<sequence length="403" mass="43077">MSRTQTRSSRLASVRGSFWLVPAVFAVSAVVLAVGLSVLELRLALPIGGILPSGPAGARSLLSSIITAMISFTALVFSITVVALQLASSQYSPRVLRTFLQDRVIQITLGTFVATFLFAMVVLAALPDRAAGRLPELSLAASMALVLCSTAVFIYYLHHITTVMRVSHIIAAIGVQTRRCLDADRSGDEGDEGDGEPEHAGQICQVIGALGPGMIVDVDVDLLAEIARRHRCAISVVPVPGDFVAEGAPLLHVHPVGDQPPAPLDPGDTVQGVSISVERTPGQDIGFGLRQLADIAERALSPGINDVTTAERAVREAHDLLRRLAVRPRLPRVVHDDDGTVRAVARRQSFDSLLAVAVDDVAYAGRDQPRITRALVEMLRDLTTVALPEHLPAVRRRLAEMTP</sequence>
<keyword evidence="3" id="KW-1185">Reference proteome</keyword>
<dbReference type="STRING" id="47864.GA0070560_108153"/>
<keyword evidence="1" id="KW-0472">Membrane</keyword>
<dbReference type="InterPro" id="IPR018723">
    <property type="entry name" value="DUF2254_membrane"/>
</dbReference>
<keyword evidence="1" id="KW-0812">Transmembrane</keyword>
<dbReference type="EMBL" id="FMDN01000008">
    <property type="protein sequence ID" value="SCG54132.1"/>
    <property type="molecule type" value="Genomic_DNA"/>
</dbReference>
<feature type="transmembrane region" description="Helical" evidence="1">
    <location>
        <begin position="61"/>
        <end position="84"/>
    </location>
</feature>
<protein>
    <submittedName>
        <fullName evidence="2">Uncharacterized membrane protein</fullName>
    </submittedName>
</protein>
<evidence type="ECO:0000313" key="2">
    <source>
        <dbReference type="EMBL" id="SCG54132.1"/>
    </source>
</evidence>
<organism evidence="2 3">
    <name type="scientific">Micromonospora halophytica</name>
    <dbReference type="NCBI Taxonomy" id="47864"/>
    <lineage>
        <taxon>Bacteria</taxon>
        <taxon>Bacillati</taxon>
        <taxon>Actinomycetota</taxon>
        <taxon>Actinomycetes</taxon>
        <taxon>Micromonosporales</taxon>
        <taxon>Micromonosporaceae</taxon>
        <taxon>Micromonospora</taxon>
    </lineage>
</organism>
<name>A0A1C5I6Q5_9ACTN</name>